<dbReference type="EMBL" id="PISD01000057">
    <property type="protein sequence ID" value="PKG26822.1"/>
    <property type="molecule type" value="Genomic_DNA"/>
</dbReference>
<proteinExistence type="predicted"/>
<evidence type="ECO:0000313" key="1">
    <source>
        <dbReference type="EMBL" id="PKG26822.1"/>
    </source>
</evidence>
<accession>A0A2N0ZBD1</accession>
<protein>
    <submittedName>
        <fullName evidence="1">Uncharacterized protein</fullName>
    </submittedName>
</protein>
<comment type="caution">
    <text evidence="1">The sequence shown here is derived from an EMBL/GenBank/DDBJ whole genome shotgun (WGS) entry which is preliminary data.</text>
</comment>
<dbReference type="RefSeq" id="WP_101226387.1">
    <property type="nucleotide sequence ID" value="NZ_JARSFA010000043.1"/>
</dbReference>
<keyword evidence="2" id="KW-1185">Reference proteome</keyword>
<reference evidence="1 2" key="1">
    <citation type="journal article" date="2010" name="Int. J. Syst. Evol. Microbiol.">
        <title>Bacillus horneckiae sp. nov., isolated from a spacecraft-assembly clean room.</title>
        <authorList>
            <person name="Vaishampayan P."/>
            <person name="Probst A."/>
            <person name="Krishnamurthi S."/>
            <person name="Ghosh S."/>
            <person name="Osman S."/>
            <person name="McDowall A."/>
            <person name="Ruckmani A."/>
            <person name="Mayilraj S."/>
            <person name="Venkateswaran K."/>
        </authorList>
    </citation>
    <scope>NUCLEOTIDE SEQUENCE [LARGE SCALE GENOMIC DNA]</scope>
    <source>
        <strain evidence="2">1PO1SC</strain>
    </source>
</reference>
<organism evidence="1 2">
    <name type="scientific">Cytobacillus horneckiae</name>
    <dbReference type="NCBI Taxonomy" id="549687"/>
    <lineage>
        <taxon>Bacteria</taxon>
        <taxon>Bacillati</taxon>
        <taxon>Bacillota</taxon>
        <taxon>Bacilli</taxon>
        <taxon>Bacillales</taxon>
        <taxon>Bacillaceae</taxon>
        <taxon>Cytobacillus</taxon>
    </lineage>
</organism>
<dbReference type="Proteomes" id="UP000233343">
    <property type="component" value="Unassembled WGS sequence"/>
</dbReference>
<name>A0A2N0ZBD1_9BACI</name>
<sequence length="413" mass="49219">MELMEQIHKLQDILREHNNSWISELALDYPHFYLEYKDLREKSLKELSPHQYFQIANCAYFLFPFELRSIYNYLFNIDSHSEKEKILNCLFEIEEGFVNGRQEWRELYLKTHLYLAFESPFRNTVYNLHSELSIDIGNLFVRTKPSYPEVTLDRNEIWSYVDIQEIKNIKDINEYYRSESAFALDLLVSDGDQKAFNLYYDLVMTVYKDTEGIIHSLIPNVNMYLNSLGYEGERRKHLFSIGDKWEKICFEIAEYLYGNVAKHPLLPNKKIPDLLPEIDGVVKEGHIVKKAPLLIECKKSLYFTESISTGKQELFKNPTVKSYLPHCRQLEFWILEHSEYDDYSSLSNGTITYKFAEDFLKSDLPDKIKKKITRLLNTSQKKHVSDEWKLKHKEDYLKIEELKKLRPYEFNLK</sequence>
<evidence type="ECO:0000313" key="2">
    <source>
        <dbReference type="Proteomes" id="UP000233343"/>
    </source>
</evidence>
<gene>
    <name evidence="1" type="ORF">CWS20_22010</name>
</gene>
<dbReference type="AlphaFoldDB" id="A0A2N0ZBD1"/>